<accession>A0A8H7C6D4</accession>
<name>A0A8H7C6D4_AGABI</name>
<dbReference type="AlphaFoldDB" id="A0A8H7C6D4"/>
<evidence type="ECO:0000313" key="1">
    <source>
        <dbReference type="EMBL" id="KAF7764076.1"/>
    </source>
</evidence>
<evidence type="ECO:0000313" key="2">
    <source>
        <dbReference type="Proteomes" id="UP000629468"/>
    </source>
</evidence>
<comment type="caution">
    <text evidence="1">The sequence shown here is derived from an EMBL/GenBank/DDBJ whole genome shotgun (WGS) entry which is preliminary data.</text>
</comment>
<dbReference type="EMBL" id="JABXXO010000011">
    <property type="protein sequence ID" value="KAF7764076.1"/>
    <property type="molecule type" value="Genomic_DNA"/>
</dbReference>
<sequence length="91" mass="10388">MNHYRPIVWVPIGSRVGTVLHPIQYEACLGMKGKCSNSDTVERGVDDEYMYPENICGLLPFDDMTSIFRYQAFPFGKTPVGVLLQVCRKRM</sequence>
<reference evidence="1 2" key="1">
    <citation type="journal article" name="Sci. Rep.">
        <title>Telomere-to-telomere assembled and centromere annotated genomes of the two main subspecies of the button mushroom Agaricus bisporus reveal especially polymorphic chromosome ends.</title>
        <authorList>
            <person name="Sonnenberg A.S.M."/>
            <person name="Sedaghat-Telgerd N."/>
            <person name="Lavrijssen B."/>
            <person name="Ohm R.A."/>
            <person name="Hendrickx P.M."/>
            <person name="Scholtmeijer K."/>
            <person name="Baars J.J.P."/>
            <person name="van Peer A."/>
        </authorList>
    </citation>
    <scope>NUCLEOTIDE SEQUENCE [LARGE SCALE GENOMIC DNA]</scope>
    <source>
        <strain evidence="1 2">H119_p4</strain>
    </source>
</reference>
<gene>
    <name evidence="1" type="ORF">Agabi119p4_8613</name>
</gene>
<proteinExistence type="predicted"/>
<protein>
    <submittedName>
        <fullName evidence="1">Uncharacterized protein</fullName>
    </submittedName>
</protein>
<organism evidence="1 2">
    <name type="scientific">Agaricus bisporus var. burnettii</name>
    <dbReference type="NCBI Taxonomy" id="192524"/>
    <lineage>
        <taxon>Eukaryota</taxon>
        <taxon>Fungi</taxon>
        <taxon>Dikarya</taxon>
        <taxon>Basidiomycota</taxon>
        <taxon>Agaricomycotina</taxon>
        <taxon>Agaricomycetes</taxon>
        <taxon>Agaricomycetidae</taxon>
        <taxon>Agaricales</taxon>
        <taxon>Agaricineae</taxon>
        <taxon>Agaricaceae</taxon>
        <taxon>Agaricus</taxon>
    </lineage>
</organism>
<dbReference type="Proteomes" id="UP000629468">
    <property type="component" value="Unassembled WGS sequence"/>
</dbReference>